<dbReference type="SUPFAM" id="SSF51905">
    <property type="entry name" value="FAD/NAD(P)-binding domain"/>
    <property type="match status" value="1"/>
</dbReference>
<evidence type="ECO:0000313" key="1">
    <source>
        <dbReference type="EMBL" id="KAK0389292.1"/>
    </source>
</evidence>
<dbReference type="InterPro" id="IPR036188">
    <property type="entry name" value="FAD/NAD-bd_sf"/>
</dbReference>
<evidence type="ECO:0008006" key="3">
    <source>
        <dbReference type="Google" id="ProtNLM"/>
    </source>
</evidence>
<dbReference type="Proteomes" id="UP001175261">
    <property type="component" value="Unassembled WGS sequence"/>
</dbReference>
<dbReference type="Pfam" id="PF13450">
    <property type="entry name" value="NAD_binding_8"/>
    <property type="match status" value="1"/>
</dbReference>
<comment type="caution">
    <text evidence="1">The sequence shown here is derived from an EMBL/GenBank/DDBJ whole genome shotgun (WGS) entry which is preliminary data.</text>
</comment>
<keyword evidence="2" id="KW-1185">Reference proteome</keyword>
<accession>A0AA39GNM4</accession>
<dbReference type="Gene3D" id="3.50.50.60">
    <property type="entry name" value="FAD/NAD(P)-binding domain"/>
    <property type="match status" value="1"/>
</dbReference>
<proteinExistence type="predicted"/>
<dbReference type="EMBL" id="JAPDFR010000002">
    <property type="protein sequence ID" value="KAK0389292.1"/>
    <property type="molecule type" value="Genomic_DNA"/>
</dbReference>
<reference evidence="1" key="1">
    <citation type="submission" date="2022-10" db="EMBL/GenBank/DDBJ databases">
        <title>Determination and structural analysis of whole genome sequence of Sarocladium strictum F4-1.</title>
        <authorList>
            <person name="Hu L."/>
            <person name="Jiang Y."/>
        </authorList>
    </citation>
    <scope>NUCLEOTIDE SEQUENCE</scope>
    <source>
        <strain evidence="1">F4-1</strain>
    </source>
</reference>
<dbReference type="AlphaFoldDB" id="A0AA39GNM4"/>
<gene>
    <name evidence="1" type="ORF">NLU13_2867</name>
</gene>
<organism evidence="1 2">
    <name type="scientific">Sarocladium strictum</name>
    <name type="common">Black bundle disease fungus</name>
    <name type="synonym">Acremonium strictum</name>
    <dbReference type="NCBI Taxonomy" id="5046"/>
    <lineage>
        <taxon>Eukaryota</taxon>
        <taxon>Fungi</taxon>
        <taxon>Dikarya</taxon>
        <taxon>Ascomycota</taxon>
        <taxon>Pezizomycotina</taxon>
        <taxon>Sordariomycetes</taxon>
        <taxon>Hypocreomycetidae</taxon>
        <taxon>Hypocreales</taxon>
        <taxon>Sarocladiaceae</taxon>
        <taxon>Sarocladium</taxon>
    </lineage>
</organism>
<protein>
    <recommendedName>
        <fullName evidence="3">FAD/NAD(P)-binding domain-containing protein</fullName>
    </recommendedName>
</protein>
<evidence type="ECO:0000313" key="2">
    <source>
        <dbReference type="Proteomes" id="UP001175261"/>
    </source>
</evidence>
<name>A0AA39GNM4_SARSR</name>
<sequence length="509" mass="55980">MASSAPAPPPADISTDYLIIGAGIAGLGFADELLTRTSATITIVDKRDAPGGHWNDAYSFVKLHGPANMYGVESTALSDDHIEQHGLNKGMMTLSSGPEILAYCSRIVETRFLASGRVTYLPSTEYVESEGTVRGLFSWKRQTVKAKKIVDARYCENSIPLTHKPSFSTAPSVHCIPPNGLPRAAAGFQHFTVLGAGKTAVDACIWLLTNGVDAQRVRWIVPNDYWYLNRAKSQVAMPFFDDITTAIIDRFEAMAEATDALDLARRLEKCEAWLRVDTAVEPLQFHSAVISKGEMAELRKIRDVVRKGYVSAIQADKVVLTQGTIPAPLNTLYVDCTACAFPGSPPVPIFQHNKIVLQIVRSAMPGLSVALIAFIEFLGLSDEERNDLVKPVPYAKGIQDYLTELSVDVRNSFHLSKFQPTREWSAQSRLDVFSSLVTRVPPEDVEKREKLARLMKVVPVGIGSDRIRKASKPAVKNLKGMTSGRIQIVEIILMSIMLDPYSGYAIDQK</sequence>